<evidence type="ECO:0000313" key="1">
    <source>
        <dbReference type="EMBL" id="GKG98771.1"/>
    </source>
</evidence>
<gene>
    <name evidence="1" type="ORF">CE91St55_07530</name>
</gene>
<name>A0AA37JE82_9FIRM</name>
<organism evidence="1 2">
    <name type="scientific">Hungatella hathewayi</name>
    <dbReference type="NCBI Taxonomy" id="154046"/>
    <lineage>
        <taxon>Bacteria</taxon>
        <taxon>Bacillati</taxon>
        <taxon>Bacillota</taxon>
        <taxon>Clostridia</taxon>
        <taxon>Lachnospirales</taxon>
        <taxon>Lachnospiraceae</taxon>
        <taxon>Hungatella</taxon>
    </lineage>
</organism>
<dbReference type="RefSeq" id="WP_118040551.1">
    <property type="nucleotide sequence ID" value="NZ_BQNJ01000001.1"/>
</dbReference>
<accession>A0AA37JE82</accession>
<dbReference type="Gene3D" id="2.60.120.10">
    <property type="entry name" value="Jelly Rolls"/>
    <property type="match status" value="1"/>
</dbReference>
<sequence length="155" mass="17852">MKTVVIEDIRPDNDYGLIVQMPEEGNVYQDDYFYWKGSLIPACFQTNRISTGTMKTWHRDPVFQKLEFHEDYEKFVFLTGTALFPVADTRDGAVCDESFRVLRVSPGTEVLVPPGKAHFMPIAERDEPVRITVVCPEMPFYHVFLSEAVRAEVKE</sequence>
<comment type="caution">
    <text evidence="1">The sequence shown here is derived from an EMBL/GenBank/DDBJ whole genome shotgun (WGS) entry which is preliminary data.</text>
</comment>
<dbReference type="Proteomes" id="UP001055091">
    <property type="component" value="Unassembled WGS sequence"/>
</dbReference>
<dbReference type="AlphaFoldDB" id="A0AA37JE82"/>
<proteinExistence type="predicted"/>
<dbReference type="EMBL" id="BQNJ01000001">
    <property type="protein sequence ID" value="GKG98771.1"/>
    <property type="molecule type" value="Genomic_DNA"/>
</dbReference>
<evidence type="ECO:0000313" key="2">
    <source>
        <dbReference type="Proteomes" id="UP001055091"/>
    </source>
</evidence>
<dbReference type="InterPro" id="IPR014710">
    <property type="entry name" value="RmlC-like_jellyroll"/>
</dbReference>
<protein>
    <submittedName>
        <fullName evidence="1">Uncharacterized protein</fullName>
    </submittedName>
</protein>
<reference evidence="1" key="1">
    <citation type="submission" date="2022-01" db="EMBL/GenBank/DDBJ databases">
        <title>Novel bile acid biosynthetic pathways are enriched in the microbiome of centenarians.</title>
        <authorList>
            <person name="Sato Y."/>
            <person name="Atarashi K."/>
            <person name="Plichta R.D."/>
            <person name="Arai Y."/>
            <person name="Sasajima S."/>
            <person name="Kearney M.S."/>
            <person name="Suda W."/>
            <person name="Takeshita K."/>
            <person name="Sasaki T."/>
            <person name="Okamoto S."/>
            <person name="Skelly N.A."/>
            <person name="Okamura Y."/>
            <person name="Vlamakis H."/>
            <person name="Li Y."/>
            <person name="Tanoue T."/>
            <person name="Takei H."/>
            <person name="Nittono H."/>
            <person name="Narushima S."/>
            <person name="Irie J."/>
            <person name="Itoh H."/>
            <person name="Moriya K."/>
            <person name="Sugiura Y."/>
            <person name="Suematsu M."/>
            <person name="Moritoki N."/>
            <person name="Shibata S."/>
            <person name="Littman R.D."/>
            <person name="Fischbach A.M."/>
            <person name="Uwamino Y."/>
            <person name="Inoue T."/>
            <person name="Honda A."/>
            <person name="Hattori M."/>
            <person name="Murai T."/>
            <person name="Xavier J.R."/>
            <person name="Hirose N."/>
            <person name="Honda K."/>
        </authorList>
    </citation>
    <scope>NUCLEOTIDE SEQUENCE</scope>
    <source>
        <strain evidence="1">CE91-St55</strain>
    </source>
</reference>